<dbReference type="InterPro" id="IPR050256">
    <property type="entry name" value="Glycosyltransferase_2"/>
</dbReference>
<dbReference type="EC" id="2.4.1.266" evidence="6"/>
<evidence type="ECO:0000256" key="6">
    <source>
        <dbReference type="ARBA" id="ARBA00039022"/>
    </source>
</evidence>
<dbReference type="Gene3D" id="3.90.550.10">
    <property type="entry name" value="Spore Coat Polysaccharide Biosynthesis Protein SpsA, Chain A"/>
    <property type="match status" value="1"/>
</dbReference>
<comment type="catalytic activity">
    <reaction evidence="9">
        <text>an NDP-alpha-D-glucose + (2R)-3-phosphoglycerate = (2R)-2-O-(alpha-D-glucopyranosyl)-3-phospho-glycerate + a ribonucleoside 5'-diphosphate + H(+)</text>
        <dbReference type="Rhea" id="RHEA:47244"/>
        <dbReference type="ChEBI" id="CHEBI:15378"/>
        <dbReference type="ChEBI" id="CHEBI:57930"/>
        <dbReference type="ChEBI" id="CHEBI:58272"/>
        <dbReference type="ChEBI" id="CHEBI:62600"/>
        <dbReference type="ChEBI" id="CHEBI:76533"/>
        <dbReference type="EC" id="2.4.1.266"/>
    </reaction>
    <physiologicalReaction direction="left-to-right" evidence="9">
        <dbReference type="Rhea" id="RHEA:47245"/>
    </physiologicalReaction>
</comment>
<comment type="catalytic activity">
    <reaction evidence="8">
        <text>(2R)-3-phosphoglycerate + UDP-alpha-D-glucose = (2R)-2-O-(alpha-D-glucopyranosyl)-3-phospho-glycerate + UDP + H(+)</text>
        <dbReference type="Rhea" id="RHEA:31319"/>
        <dbReference type="ChEBI" id="CHEBI:15378"/>
        <dbReference type="ChEBI" id="CHEBI:58223"/>
        <dbReference type="ChEBI" id="CHEBI:58272"/>
        <dbReference type="ChEBI" id="CHEBI:58885"/>
        <dbReference type="ChEBI" id="CHEBI:62600"/>
        <dbReference type="EC" id="2.4.1.266"/>
    </reaction>
    <physiologicalReaction direction="left-to-right" evidence="8">
        <dbReference type="Rhea" id="RHEA:31320"/>
    </physiologicalReaction>
</comment>
<evidence type="ECO:0000256" key="9">
    <source>
        <dbReference type="ARBA" id="ARBA00048997"/>
    </source>
</evidence>
<evidence type="ECO:0000256" key="1">
    <source>
        <dbReference type="ARBA" id="ARBA00001946"/>
    </source>
</evidence>
<organism evidence="11 12">
    <name type="scientific">Caloranaerobacter azorensis H53214</name>
    <dbReference type="NCBI Taxonomy" id="1156417"/>
    <lineage>
        <taxon>Bacteria</taxon>
        <taxon>Bacillati</taxon>
        <taxon>Bacillota</taxon>
        <taxon>Tissierellia</taxon>
        <taxon>Tissierellales</taxon>
        <taxon>Thermohalobacteraceae</taxon>
        <taxon>Caloranaerobacter</taxon>
    </lineage>
</organism>
<reference evidence="11 12" key="1">
    <citation type="submission" date="2013-12" db="EMBL/GenBank/DDBJ databases">
        <title>Draft genome sequence of Caloranaerobacter sp. H53214.</title>
        <authorList>
            <person name="Jiang L.J."/>
            <person name="Shao Z.Z."/>
            <person name="Long M.N."/>
        </authorList>
    </citation>
    <scope>NUCLEOTIDE SEQUENCE [LARGE SCALE GENOMIC DNA]</scope>
    <source>
        <strain evidence="11 12">H53214</strain>
    </source>
</reference>
<dbReference type="Pfam" id="PF00535">
    <property type="entry name" value="Glycos_transf_2"/>
    <property type="match status" value="1"/>
</dbReference>
<evidence type="ECO:0000313" key="11">
    <source>
        <dbReference type="EMBL" id="KGG80841.1"/>
    </source>
</evidence>
<dbReference type="RefSeq" id="WP_035162676.1">
    <property type="nucleotide sequence ID" value="NZ_AZTB01000013.1"/>
</dbReference>
<name>A0A096DNJ4_9FIRM</name>
<evidence type="ECO:0000256" key="3">
    <source>
        <dbReference type="ARBA" id="ARBA00022676"/>
    </source>
</evidence>
<comment type="similarity">
    <text evidence="2">Belongs to the glycosyltransferase 2 family.</text>
</comment>
<dbReference type="CDD" id="cd04179">
    <property type="entry name" value="DPM_DPG-synthase_like"/>
    <property type="match status" value="1"/>
</dbReference>
<evidence type="ECO:0000259" key="10">
    <source>
        <dbReference type="Pfam" id="PF00535"/>
    </source>
</evidence>
<accession>A0A096DNJ4</accession>
<proteinExistence type="inferred from homology"/>
<evidence type="ECO:0000256" key="4">
    <source>
        <dbReference type="ARBA" id="ARBA00022679"/>
    </source>
</evidence>
<dbReference type="EMBL" id="AZTB01000013">
    <property type="protein sequence ID" value="KGG80841.1"/>
    <property type="molecule type" value="Genomic_DNA"/>
</dbReference>
<evidence type="ECO:0000256" key="2">
    <source>
        <dbReference type="ARBA" id="ARBA00006739"/>
    </source>
</evidence>
<dbReference type="InterPro" id="IPR029044">
    <property type="entry name" value="Nucleotide-diphossugar_trans"/>
</dbReference>
<comment type="caution">
    <text evidence="11">The sequence shown here is derived from an EMBL/GenBank/DDBJ whole genome shotgun (WGS) entry which is preliminary data.</text>
</comment>
<keyword evidence="3" id="KW-0328">Glycosyltransferase</keyword>
<dbReference type="SUPFAM" id="SSF53448">
    <property type="entry name" value="Nucleotide-diphospho-sugar transferases"/>
    <property type="match status" value="1"/>
</dbReference>
<keyword evidence="4 11" id="KW-0808">Transferase</keyword>
<dbReference type="PANTHER" id="PTHR48090:SF10">
    <property type="entry name" value="GLUCOSYL-3-PHOSPHOGLYCERATE SYNTHASE"/>
    <property type="match status" value="1"/>
</dbReference>
<keyword evidence="5" id="KW-0460">Magnesium</keyword>
<sequence>MDTITTIIPAYNEEKTIGNVLSVVKEIDLIDRIIVVSDGSEDMTAQIARSFGVDVIELKDNVGKGGAIKSGVDRTNGEIILFLDADLIGLKPKHVLDLLMPVINGECDMSIGIFSNGRFATDLAQKLTPYLSGQRAIRRYIIEGISNIDVVRYGVEVALTRYVSKNNIKTKEVYLDNVTHVMKEEKLGVVKGFTARLKMYRDIAKYISLVNLKK</sequence>
<protein>
    <recommendedName>
        <fullName evidence="7">Glucosyl-3-phosphoglycerate synthase</fullName>
        <ecNumber evidence="6">2.4.1.266</ecNumber>
    </recommendedName>
</protein>
<gene>
    <name evidence="11" type="ORF">Y919_04035</name>
</gene>
<dbReference type="AlphaFoldDB" id="A0A096DNJ4"/>
<evidence type="ECO:0000256" key="8">
    <source>
        <dbReference type="ARBA" id="ARBA00048689"/>
    </source>
</evidence>
<comment type="cofactor">
    <cofactor evidence="1">
        <name>Mg(2+)</name>
        <dbReference type="ChEBI" id="CHEBI:18420"/>
    </cofactor>
</comment>
<dbReference type="Proteomes" id="UP000029622">
    <property type="component" value="Unassembled WGS sequence"/>
</dbReference>
<dbReference type="PANTHER" id="PTHR48090">
    <property type="entry name" value="UNDECAPRENYL-PHOSPHATE 4-DEOXY-4-FORMAMIDO-L-ARABINOSE TRANSFERASE-RELATED"/>
    <property type="match status" value="1"/>
</dbReference>
<feature type="domain" description="Glycosyltransferase 2-like" evidence="10">
    <location>
        <begin position="6"/>
        <end position="126"/>
    </location>
</feature>
<evidence type="ECO:0000256" key="5">
    <source>
        <dbReference type="ARBA" id="ARBA00022842"/>
    </source>
</evidence>
<evidence type="ECO:0000256" key="7">
    <source>
        <dbReference type="ARBA" id="ARBA00040894"/>
    </source>
</evidence>
<dbReference type="InterPro" id="IPR001173">
    <property type="entry name" value="Glyco_trans_2-like"/>
</dbReference>
<dbReference type="STRING" id="1156417.Y919_04035"/>
<evidence type="ECO:0000313" key="12">
    <source>
        <dbReference type="Proteomes" id="UP000029622"/>
    </source>
</evidence>
<dbReference type="GO" id="GO:0016757">
    <property type="term" value="F:glycosyltransferase activity"/>
    <property type="evidence" value="ECO:0007669"/>
    <property type="project" value="UniProtKB-KW"/>
</dbReference>